<proteinExistence type="predicted"/>
<reference evidence="3" key="1">
    <citation type="submission" date="2016-11" db="EMBL/GenBank/DDBJ databases">
        <authorList>
            <person name="Varghese N."/>
            <person name="Submissions S."/>
        </authorList>
    </citation>
    <scope>NUCLEOTIDE SEQUENCE [LARGE SCALE GENOMIC DNA]</scope>
    <source>
        <strain evidence="3">DSM 18569</strain>
    </source>
</reference>
<feature type="signal peptide" evidence="1">
    <location>
        <begin position="1"/>
        <end position="19"/>
    </location>
</feature>
<protein>
    <recommendedName>
        <fullName evidence="4">Outer membrane protein beta-barrel domain-containing protein</fullName>
    </recommendedName>
</protein>
<dbReference type="AlphaFoldDB" id="A0A1M7AH93"/>
<dbReference type="EMBL" id="FRAS01000014">
    <property type="protein sequence ID" value="SHL41985.1"/>
    <property type="molecule type" value="Genomic_DNA"/>
</dbReference>
<accession>A0A1M7AH93</accession>
<keyword evidence="1" id="KW-0732">Signal</keyword>
<dbReference type="Proteomes" id="UP000183947">
    <property type="component" value="Unassembled WGS sequence"/>
</dbReference>
<sequence length="215" mass="23386">MRRLLLTAPLLLASLGAAAQLPLADSLALVRPRWLLGARLGVAASWYRADPAPDPAPGMRLGPAAGLRVGYYLAPNHGPRVWLVAEPSYEQRRLPAASQNSSYLALPLYLRTGLPTTTLHVLLGGGRAWRLGPVPGQPPFSDPLVFRSHDSFVLLGLEADVRHRHRRTLALSGWVRYGVSAAYEETRLAGSGTRYSSTAPRLVLVGLGLMPVWYR</sequence>
<name>A0A1M7AH93_9BACT</name>
<feature type="chain" id="PRO_5012816571" description="Outer membrane protein beta-barrel domain-containing protein" evidence="1">
    <location>
        <begin position="20"/>
        <end position="215"/>
    </location>
</feature>
<evidence type="ECO:0000313" key="2">
    <source>
        <dbReference type="EMBL" id="SHL41985.1"/>
    </source>
</evidence>
<evidence type="ECO:0000256" key="1">
    <source>
        <dbReference type="SAM" id="SignalP"/>
    </source>
</evidence>
<dbReference type="OrthoDB" id="9871325at2"/>
<dbReference type="RefSeq" id="WP_073285957.1">
    <property type="nucleotide sequence ID" value="NZ_FRAS01000014.1"/>
</dbReference>
<gene>
    <name evidence="2" type="ORF">SAMN02746009_02721</name>
</gene>
<organism evidence="2 3">
    <name type="scientific">Hymenobacter psychrotolerans DSM 18569</name>
    <dbReference type="NCBI Taxonomy" id="1121959"/>
    <lineage>
        <taxon>Bacteria</taxon>
        <taxon>Pseudomonadati</taxon>
        <taxon>Bacteroidota</taxon>
        <taxon>Cytophagia</taxon>
        <taxon>Cytophagales</taxon>
        <taxon>Hymenobacteraceae</taxon>
        <taxon>Hymenobacter</taxon>
    </lineage>
</organism>
<evidence type="ECO:0008006" key="4">
    <source>
        <dbReference type="Google" id="ProtNLM"/>
    </source>
</evidence>
<evidence type="ECO:0000313" key="3">
    <source>
        <dbReference type="Proteomes" id="UP000183947"/>
    </source>
</evidence>
<keyword evidence="3" id="KW-1185">Reference proteome</keyword>